<evidence type="ECO:0000313" key="1">
    <source>
        <dbReference type="EMBL" id="NGM12006.1"/>
    </source>
</evidence>
<keyword evidence="2" id="KW-1185">Reference proteome</keyword>
<sequence>MSWHHVPIMKRARMENLVNSSWSGSGGLSRRSGAGAVGRLAAVAGVAVALALAAGCADAGSQASAPSPSASAAEKDLHRWLHEGANKVGQDTYSSRFTMTRRDVEGASVSTRVEMTVDPARRRSDMSIHFPIRQPGHFQWVEIKTVDEESWARFFGFGAPPEGWIPVDLPRLFGADSSIFTGTQAMYDLQDLVKTSVELRLVTERAVHGVLDLRRHPHLTVELCEESSGTNAMVPFDATLDAQGRLTNLSLHFDQVEAGAGEWQFLYHSFGRRLPIDPPPAKDVLEPDDLDPQLLAELRDVGW</sequence>
<protein>
    <recommendedName>
        <fullName evidence="3">LppX_LprAFG lipoprotein</fullName>
    </recommendedName>
</protein>
<comment type="caution">
    <text evidence="1">The sequence shown here is derived from an EMBL/GenBank/DDBJ whole genome shotgun (WGS) entry which is preliminary data.</text>
</comment>
<reference evidence="1 2" key="1">
    <citation type="submission" date="2020-02" db="EMBL/GenBank/DDBJ databases">
        <title>Draft Genome Sequence of Verrucosispora sp. Strain CWR15, Isolated from Gulf of Mexico Sponge.</title>
        <authorList>
            <person name="Kennedy S.J."/>
            <person name="Cella E."/>
            <person name="Azarian T."/>
            <person name="Baker B.J."/>
            <person name="Shaw L.N."/>
        </authorList>
    </citation>
    <scope>NUCLEOTIDE SEQUENCE [LARGE SCALE GENOMIC DNA]</scope>
    <source>
        <strain evidence="1 2">CWR15</strain>
    </source>
</reference>
<organism evidence="1 2">
    <name type="scientific">Verrucosispora sioxanthis</name>
    <dbReference type="NCBI Taxonomy" id="2499994"/>
    <lineage>
        <taxon>Bacteria</taxon>
        <taxon>Bacillati</taxon>
        <taxon>Actinomycetota</taxon>
        <taxon>Actinomycetes</taxon>
        <taxon>Micromonosporales</taxon>
        <taxon>Micromonosporaceae</taxon>
        <taxon>Micromonospora</taxon>
    </lineage>
</organism>
<evidence type="ECO:0008006" key="3">
    <source>
        <dbReference type="Google" id="ProtNLM"/>
    </source>
</evidence>
<dbReference type="AlphaFoldDB" id="A0A6M1KTG2"/>
<dbReference type="EMBL" id="SAIY01000001">
    <property type="protein sequence ID" value="NGM12006.1"/>
    <property type="molecule type" value="Genomic_DNA"/>
</dbReference>
<dbReference type="Gene3D" id="2.50.20.20">
    <property type="match status" value="1"/>
</dbReference>
<dbReference type="Proteomes" id="UP000478148">
    <property type="component" value="Unassembled WGS sequence"/>
</dbReference>
<dbReference type="RefSeq" id="WP_164445830.1">
    <property type="nucleotide sequence ID" value="NZ_SAIY01000001.1"/>
</dbReference>
<name>A0A6M1KTG2_9ACTN</name>
<proteinExistence type="predicted"/>
<evidence type="ECO:0000313" key="2">
    <source>
        <dbReference type="Proteomes" id="UP000478148"/>
    </source>
</evidence>
<accession>A0A6M1KTG2</accession>
<gene>
    <name evidence="1" type="ORF">ENC19_04605</name>
</gene>